<keyword evidence="6" id="KW-0961">Cell wall biogenesis/degradation</keyword>
<evidence type="ECO:0000256" key="3">
    <source>
        <dbReference type="ARBA" id="ARBA00022960"/>
    </source>
</evidence>
<comment type="similarity">
    <text evidence="1">Belongs to the FemABX family.</text>
</comment>
<dbReference type="PANTHER" id="PTHR36174:SF1">
    <property type="entry name" value="LIPID II:GLYCINE GLYCYLTRANSFERASE"/>
    <property type="match status" value="1"/>
</dbReference>
<evidence type="ECO:0000313" key="7">
    <source>
        <dbReference type="EMBL" id="TFH99482.1"/>
    </source>
</evidence>
<dbReference type="InterPro" id="IPR050644">
    <property type="entry name" value="PG_Glycine_Bridge_Synth"/>
</dbReference>
<keyword evidence="4" id="KW-0573">Peptidoglycan synthesis</keyword>
<sequence length="373" mass="41388">MTVRGIDEAQHTAFLARHPEASFLQNPRWANVKTDWRGQSVGIFRGTELVGAALVLARPLPVPARVPVLGKAFLAYIAEGPVLDEGVRLVDALTPLVQLLKSQGAFLVRVGPPGVVRTWEADTVRKSLTDPQYTVLTDLPCEVTPGALELQDELRAAGWQAPEVLEGFSAGQPMFQARIPLKDLDVDGVLTRMSGSSRKRTRRSTRNDLDVVTAGVERLGEWEALQDETAERDKFTGRPKEYFQRVIEQLGGSEIADVTYYIAEYEGEPVAAAFHFRQGHICYRPYSASSQKERKRDAPRLLQLTQIEAGIADGCHWLDLGGVPGSVDHENRITGLTEFKTTQGANIVQTHGEWDFPVNRLLAKAFTLYMSRR</sequence>
<protein>
    <submittedName>
        <fullName evidence="7">Peptidoglycan bridge formation glycyltransferase FemA/FemB family protein</fullName>
    </submittedName>
</protein>
<keyword evidence="8" id="KW-1185">Reference proteome</keyword>
<dbReference type="Proteomes" id="UP000297477">
    <property type="component" value="Unassembled WGS sequence"/>
</dbReference>
<evidence type="ECO:0000256" key="1">
    <source>
        <dbReference type="ARBA" id="ARBA00009943"/>
    </source>
</evidence>
<dbReference type="Gene3D" id="3.40.630.30">
    <property type="match status" value="2"/>
</dbReference>
<dbReference type="SUPFAM" id="SSF55729">
    <property type="entry name" value="Acyl-CoA N-acyltransferases (Nat)"/>
    <property type="match status" value="2"/>
</dbReference>
<dbReference type="InterPro" id="IPR003447">
    <property type="entry name" value="FEMABX"/>
</dbReference>
<evidence type="ECO:0000256" key="5">
    <source>
        <dbReference type="ARBA" id="ARBA00023315"/>
    </source>
</evidence>
<dbReference type="InterPro" id="IPR016181">
    <property type="entry name" value="Acyl_CoA_acyltransferase"/>
</dbReference>
<dbReference type="EMBL" id="SPKT01000009">
    <property type="protein sequence ID" value="TFH99482.1"/>
    <property type="molecule type" value="Genomic_DNA"/>
</dbReference>
<evidence type="ECO:0000313" key="8">
    <source>
        <dbReference type="Proteomes" id="UP000297477"/>
    </source>
</evidence>
<name>A0ABY2K405_9MICC</name>
<keyword evidence="2" id="KW-0808">Transferase</keyword>
<dbReference type="PROSITE" id="PS51191">
    <property type="entry name" value="FEMABX"/>
    <property type="match status" value="1"/>
</dbReference>
<evidence type="ECO:0000256" key="2">
    <source>
        <dbReference type="ARBA" id="ARBA00022679"/>
    </source>
</evidence>
<reference evidence="7 8" key="1">
    <citation type="submission" date="2019-03" db="EMBL/GenBank/DDBJ databases">
        <title>Reclassification of Micrococcus aloeverae and Micrococcus yunnanensis as later heterotypic synonyms of Micrococcus luteus.</title>
        <authorList>
            <person name="Huang C.-H."/>
        </authorList>
    </citation>
    <scope>NUCLEOTIDE SEQUENCE [LARGE SCALE GENOMIC DNA]</scope>
    <source>
        <strain evidence="7 8">BCRC 12151</strain>
    </source>
</reference>
<dbReference type="PANTHER" id="PTHR36174">
    <property type="entry name" value="LIPID II:GLYCINE GLYCYLTRANSFERASE"/>
    <property type="match status" value="1"/>
</dbReference>
<evidence type="ECO:0000256" key="4">
    <source>
        <dbReference type="ARBA" id="ARBA00022984"/>
    </source>
</evidence>
<dbReference type="Pfam" id="PF02388">
    <property type="entry name" value="FemAB"/>
    <property type="match status" value="2"/>
</dbReference>
<keyword evidence="5" id="KW-0012">Acyltransferase</keyword>
<comment type="caution">
    <text evidence="7">The sequence shown here is derived from an EMBL/GenBank/DDBJ whole genome shotgun (WGS) entry which is preliminary data.</text>
</comment>
<proteinExistence type="inferred from homology"/>
<gene>
    <name evidence="7" type="ORF">E4A49_05925</name>
</gene>
<evidence type="ECO:0000256" key="6">
    <source>
        <dbReference type="ARBA" id="ARBA00023316"/>
    </source>
</evidence>
<accession>A0ABY2K405</accession>
<organism evidence="7 8">
    <name type="scientific">Micrococcus lylae</name>
    <dbReference type="NCBI Taxonomy" id="1273"/>
    <lineage>
        <taxon>Bacteria</taxon>
        <taxon>Bacillati</taxon>
        <taxon>Actinomycetota</taxon>
        <taxon>Actinomycetes</taxon>
        <taxon>Micrococcales</taxon>
        <taxon>Micrococcaceae</taxon>
        <taxon>Micrococcus</taxon>
    </lineage>
</organism>
<keyword evidence="3" id="KW-0133">Cell shape</keyword>